<feature type="transmembrane region" description="Helical" evidence="8">
    <location>
        <begin position="234"/>
        <end position="252"/>
    </location>
</feature>
<protein>
    <submittedName>
        <fullName evidence="11">Choline/glycine/proline betaine transport protein</fullName>
    </submittedName>
</protein>
<keyword evidence="3" id="KW-0813">Transport</keyword>
<feature type="transmembrane region" description="Helical" evidence="8">
    <location>
        <begin position="351"/>
        <end position="373"/>
    </location>
</feature>
<evidence type="ECO:0000256" key="7">
    <source>
        <dbReference type="ARBA" id="ARBA00023136"/>
    </source>
</evidence>
<feature type="transmembrane region" description="Helical" evidence="8">
    <location>
        <begin position="393"/>
        <end position="423"/>
    </location>
</feature>
<evidence type="ECO:0000313" key="10">
    <source>
        <dbReference type="EMBL" id="VFJ43934.1"/>
    </source>
</evidence>
<dbReference type="InterPro" id="IPR018093">
    <property type="entry name" value="BCCT_CS"/>
</dbReference>
<evidence type="ECO:0000256" key="8">
    <source>
        <dbReference type="SAM" id="Phobius"/>
    </source>
</evidence>
<accession>A0A450VRD2</accession>
<keyword evidence="6 8" id="KW-1133">Transmembrane helix</keyword>
<dbReference type="Pfam" id="PF02028">
    <property type="entry name" value="BCCT"/>
    <property type="match status" value="1"/>
</dbReference>
<evidence type="ECO:0000313" key="11">
    <source>
        <dbReference type="EMBL" id="VFK07336.1"/>
    </source>
</evidence>
<feature type="transmembrane region" description="Helical" evidence="8">
    <location>
        <begin position="57"/>
        <end position="76"/>
    </location>
</feature>
<evidence type="ECO:0000256" key="5">
    <source>
        <dbReference type="ARBA" id="ARBA00022692"/>
    </source>
</evidence>
<proteinExistence type="inferred from homology"/>
<dbReference type="EMBL" id="CAADFA010000006">
    <property type="protein sequence ID" value="VFJ43934.1"/>
    <property type="molecule type" value="Genomic_DNA"/>
</dbReference>
<evidence type="ECO:0000313" key="9">
    <source>
        <dbReference type="EMBL" id="VFJ43098.1"/>
    </source>
</evidence>
<dbReference type="GO" id="GO:0005886">
    <property type="term" value="C:plasma membrane"/>
    <property type="evidence" value="ECO:0007669"/>
    <property type="project" value="UniProtKB-SubCell"/>
</dbReference>
<feature type="transmembrane region" description="Helical" evidence="8">
    <location>
        <begin position="450"/>
        <end position="469"/>
    </location>
</feature>
<keyword evidence="4" id="KW-1003">Cell membrane</keyword>
<dbReference type="PANTHER" id="PTHR30047">
    <property type="entry name" value="HIGH-AFFINITY CHOLINE TRANSPORT PROTEIN-RELATED"/>
    <property type="match status" value="1"/>
</dbReference>
<dbReference type="EMBL" id="CAADEZ010000004">
    <property type="protein sequence ID" value="VFJ43098.1"/>
    <property type="molecule type" value="Genomic_DNA"/>
</dbReference>
<evidence type="ECO:0000256" key="3">
    <source>
        <dbReference type="ARBA" id="ARBA00022448"/>
    </source>
</evidence>
<feature type="transmembrane region" description="Helical" evidence="8">
    <location>
        <begin position="259"/>
        <end position="280"/>
    </location>
</feature>
<feature type="transmembrane region" description="Helical" evidence="8">
    <location>
        <begin position="475"/>
        <end position="498"/>
    </location>
</feature>
<evidence type="ECO:0000256" key="2">
    <source>
        <dbReference type="ARBA" id="ARBA00005658"/>
    </source>
</evidence>
<comment type="subcellular location">
    <subcellularLocation>
        <location evidence="1">Cell membrane</location>
        <topology evidence="1">Multi-pass membrane protein</topology>
    </subcellularLocation>
</comment>
<dbReference type="PANTHER" id="PTHR30047:SF7">
    <property type="entry name" value="HIGH-AFFINITY CHOLINE TRANSPORT PROTEIN"/>
    <property type="match status" value="1"/>
</dbReference>
<gene>
    <name evidence="9" type="ORF">BECKFM1743A_GA0114220_1000410</name>
    <name evidence="11" type="ORF">BECKFM1743B_GA0114221_100383</name>
    <name evidence="10" type="ORF">BECKFM1743C_GA0114222_100069</name>
</gene>
<feature type="transmembrane region" description="Helical" evidence="8">
    <location>
        <begin position="322"/>
        <end position="339"/>
    </location>
</feature>
<dbReference type="NCBIfam" id="TIGR00842">
    <property type="entry name" value="bcct"/>
    <property type="match status" value="1"/>
</dbReference>
<keyword evidence="5 8" id="KW-0812">Transmembrane</keyword>
<dbReference type="EMBL" id="CAADFL010000038">
    <property type="protein sequence ID" value="VFK07336.1"/>
    <property type="molecule type" value="Genomic_DNA"/>
</dbReference>
<organism evidence="11">
    <name type="scientific">Candidatus Kentrum sp. FM</name>
    <dbReference type="NCBI Taxonomy" id="2126340"/>
    <lineage>
        <taxon>Bacteria</taxon>
        <taxon>Pseudomonadati</taxon>
        <taxon>Pseudomonadota</taxon>
        <taxon>Gammaproteobacteria</taxon>
        <taxon>Candidatus Kentrum</taxon>
    </lineage>
</organism>
<evidence type="ECO:0000256" key="6">
    <source>
        <dbReference type="ARBA" id="ARBA00022989"/>
    </source>
</evidence>
<reference evidence="11" key="1">
    <citation type="submission" date="2019-02" db="EMBL/GenBank/DDBJ databases">
        <authorList>
            <person name="Gruber-Vodicka R. H."/>
            <person name="Seah K. B. B."/>
        </authorList>
    </citation>
    <scope>NUCLEOTIDE SEQUENCE</scope>
    <source>
        <strain evidence="9">BECK_BZ163</strain>
        <strain evidence="11">BECK_BZ164</strain>
        <strain evidence="10">BECK_BZ165</strain>
    </source>
</reference>
<evidence type="ECO:0000256" key="1">
    <source>
        <dbReference type="ARBA" id="ARBA00004651"/>
    </source>
</evidence>
<dbReference type="AlphaFoldDB" id="A0A450VRD2"/>
<feature type="transmembrane region" description="Helical" evidence="8">
    <location>
        <begin position="17"/>
        <end position="37"/>
    </location>
</feature>
<feature type="transmembrane region" description="Helical" evidence="8">
    <location>
        <begin position="96"/>
        <end position="117"/>
    </location>
</feature>
<dbReference type="InterPro" id="IPR000060">
    <property type="entry name" value="BCCT_transptr"/>
</dbReference>
<name>A0A450VRD2_9GAMM</name>
<feature type="transmembrane region" description="Helical" evidence="8">
    <location>
        <begin position="195"/>
        <end position="214"/>
    </location>
</feature>
<feature type="transmembrane region" description="Helical" evidence="8">
    <location>
        <begin position="148"/>
        <end position="168"/>
    </location>
</feature>
<keyword evidence="7 8" id="KW-0472">Membrane</keyword>
<dbReference type="GO" id="GO:0022857">
    <property type="term" value="F:transmembrane transporter activity"/>
    <property type="evidence" value="ECO:0007669"/>
    <property type="project" value="InterPro"/>
</dbReference>
<dbReference type="PROSITE" id="PS01303">
    <property type="entry name" value="BCCT"/>
    <property type="match status" value="1"/>
</dbReference>
<sequence>MPVTEFKRGLLLKGNPIVFFGSAGMILVFAVFGTFFTETAQVVFDNIKTTISSQYGMWFYHASITFCLFFCFWLCVSRYGRIRLGADDERPKYSYISWFSMLFSAGMGIGVLFWAVAEPITHFTHPPVGVAGTPEAARLAMDLSLLHWGLHGWAVYAIAGLGLAYVAYRRQQPLTFRSILYPIFGERIRGPIGHAIDIFAVLGTMFGVATTLGLGAQQLNAGLHHLLDTDISTALQVLLIVGITVMATISVVSGLDRGILLLSRLAVWLAFPLVLFLLFVEPVLDTLWSVAESTGHYLFTVGKQGFWPDFGGSAQWQGNWTIFYWAWWIAWSPFVGMFVARISRGRTIREFVLGVLFVPTLVTCIWFGLFGGIGLDSVINGNEGLANAVQENFAVSIFVFFDALPGTVLLSLVGVLIIVIFFVTSSDSASLVIDYITAGGDSNPPKRQRVFWAITEGVVAAVLLVSGGIAPMQTFQLITGLPLAVILLLICYAIVLLLRGERHAVRG</sequence>
<evidence type="ECO:0000256" key="4">
    <source>
        <dbReference type="ARBA" id="ARBA00022475"/>
    </source>
</evidence>
<comment type="similarity">
    <text evidence="2">Belongs to the BCCT transporter (TC 2.A.15) family.</text>
</comment>